<dbReference type="SUPFAM" id="SSF51730">
    <property type="entry name" value="FAD-linked oxidoreductase"/>
    <property type="match status" value="1"/>
</dbReference>
<dbReference type="PANTHER" id="PTHR13914:SF0">
    <property type="entry name" value="PROLINE DEHYDROGENASE 1, MITOCHONDRIAL"/>
    <property type="match status" value="1"/>
</dbReference>
<dbReference type="AlphaFoldDB" id="A0A285RS41"/>
<dbReference type="InterPro" id="IPR002872">
    <property type="entry name" value="Proline_DH_dom"/>
</dbReference>
<name>A0A285RS41_9PROT</name>
<dbReference type="PANTHER" id="PTHR13914">
    <property type="entry name" value="PROLINE OXIDASE"/>
    <property type="match status" value="1"/>
</dbReference>
<keyword evidence="1" id="KW-0560">Oxidoreductase</keyword>
<reference evidence="3 4" key="1">
    <citation type="submission" date="2017-08" db="EMBL/GenBank/DDBJ databases">
        <authorList>
            <person name="de Groot N.N."/>
        </authorList>
    </citation>
    <scope>NUCLEOTIDE SEQUENCE [LARGE SCALE GENOMIC DNA]</scope>
    <source>
        <strain evidence="3 4">USBA 78</strain>
    </source>
</reference>
<dbReference type="Pfam" id="PF01619">
    <property type="entry name" value="Pro_dh"/>
    <property type="match status" value="1"/>
</dbReference>
<sequence length="329" mass="36910">MLLHLTKVELTMGFWQKAMISVACSPALRRMGEAVGRKTGLAAQFVSGSDGADHVARARELDGQGIRISSFYLGEYVTDPAQVTRTVTQLADLVPKLNEVGLDVHVSVDPSQLGYMQDPALLRNNAQKLAGMIGEIAAGRNDERCRRLMIDMEDFDMIDDTLELHDQLRDLGLPVAQTLQARLFRTEGDLIRKIDQGAMVRLVKGAMAPPASVAFTRRSDIDANYLKLADMMLSNRARETGFFPVFGSHHRELLGKIASLADARGWPRDAFEFEMLYGVNQPLQRDLVSRGYRLRLYAPFGEDWWAYAWRRVGENPRNLGLLLRSGFNR</sequence>
<dbReference type="InterPro" id="IPR015659">
    <property type="entry name" value="Proline_oxidase"/>
</dbReference>
<dbReference type="Gene3D" id="3.20.20.220">
    <property type="match status" value="1"/>
</dbReference>
<organism evidence="3 4">
    <name type="scientific">Thalassospira xiamenensis</name>
    <dbReference type="NCBI Taxonomy" id="220697"/>
    <lineage>
        <taxon>Bacteria</taxon>
        <taxon>Pseudomonadati</taxon>
        <taxon>Pseudomonadota</taxon>
        <taxon>Alphaproteobacteria</taxon>
        <taxon>Rhodospirillales</taxon>
        <taxon>Thalassospiraceae</taxon>
        <taxon>Thalassospira</taxon>
    </lineage>
</organism>
<gene>
    <name evidence="3" type="ORF">SAMN05428964_1011397</name>
</gene>
<proteinExistence type="predicted"/>
<dbReference type="Proteomes" id="UP000219068">
    <property type="component" value="Unassembled WGS sequence"/>
</dbReference>
<evidence type="ECO:0000313" key="3">
    <source>
        <dbReference type="EMBL" id="SOB95137.1"/>
    </source>
</evidence>
<evidence type="ECO:0000259" key="2">
    <source>
        <dbReference type="Pfam" id="PF01619"/>
    </source>
</evidence>
<dbReference type="InterPro" id="IPR029041">
    <property type="entry name" value="FAD-linked_oxidoreductase-like"/>
</dbReference>
<dbReference type="GO" id="GO:0006562">
    <property type="term" value="P:L-proline catabolic process"/>
    <property type="evidence" value="ECO:0007669"/>
    <property type="project" value="InterPro"/>
</dbReference>
<dbReference type="EMBL" id="OBMM01000001">
    <property type="protein sequence ID" value="SOB95137.1"/>
    <property type="molecule type" value="Genomic_DNA"/>
</dbReference>
<dbReference type="GO" id="GO:0004657">
    <property type="term" value="F:proline dehydrogenase activity"/>
    <property type="evidence" value="ECO:0007669"/>
    <property type="project" value="InterPro"/>
</dbReference>
<evidence type="ECO:0000256" key="1">
    <source>
        <dbReference type="ARBA" id="ARBA00023002"/>
    </source>
</evidence>
<accession>A0A285RS41</accession>
<protein>
    <submittedName>
        <fullName evidence="3">L-proline dehydrogenase</fullName>
    </submittedName>
</protein>
<evidence type="ECO:0000313" key="4">
    <source>
        <dbReference type="Proteomes" id="UP000219068"/>
    </source>
</evidence>
<feature type="domain" description="Proline dehydrogenase" evidence="2">
    <location>
        <begin position="56"/>
        <end position="319"/>
    </location>
</feature>